<feature type="region of interest" description="Disordered" evidence="1">
    <location>
        <begin position="1"/>
        <end position="51"/>
    </location>
</feature>
<feature type="transmembrane region" description="Helical" evidence="2">
    <location>
        <begin position="197"/>
        <end position="218"/>
    </location>
</feature>
<sequence>MYPGYGSVATNPEGRDTARDVSSAGQTDRQEAVATTNGAPRGDGGGAGKTRNTVHYLLSSVTGEIKPQYLDSTKIIDDTWLEKEECEPLNDDEEGRTPKQQNKAPSSLLRYSKIRYGSKSSSSDAGHKERQSPPPAPQMSEQNRGMSFSTYASIVTFASGSEDDEDAERTGWKNTTSIVSDSEDVNGHVGPKGAMQIVVFLAIIVTPFVLLQGVLALVKHLKDKTATSDGNDFHQTNFMETVAET</sequence>
<evidence type="ECO:0000256" key="1">
    <source>
        <dbReference type="SAM" id="MobiDB-lite"/>
    </source>
</evidence>
<proteinExistence type="predicted"/>
<dbReference type="EMBL" id="HBKQ01018016">
    <property type="protein sequence ID" value="CAE2231661.1"/>
    <property type="molecule type" value="Transcribed_RNA"/>
</dbReference>
<accession>A0A7S4MMG8</accession>
<feature type="region of interest" description="Disordered" evidence="1">
    <location>
        <begin position="86"/>
        <end position="143"/>
    </location>
</feature>
<dbReference type="AlphaFoldDB" id="A0A7S4MMG8"/>
<reference evidence="3" key="1">
    <citation type="submission" date="2021-01" db="EMBL/GenBank/DDBJ databases">
        <authorList>
            <person name="Corre E."/>
            <person name="Pelletier E."/>
            <person name="Niang G."/>
            <person name="Scheremetjew M."/>
            <person name="Finn R."/>
            <person name="Kale V."/>
            <person name="Holt S."/>
            <person name="Cochrane G."/>
            <person name="Meng A."/>
            <person name="Brown T."/>
            <person name="Cohen L."/>
        </authorList>
    </citation>
    <scope>NUCLEOTIDE SEQUENCE</scope>
    <source>
        <strain evidence="3">Isolate 1302-5</strain>
    </source>
</reference>
<organism evidence="3">
    <name type="scientific">Odontella aurita</name>
    <dbReference type="NCBI Taxonomy" id="265563"/>
    <lineage>
        <taxon>Eukaryota</taxon>
        <taxon>Sar</taxon>
        <taxon>Stramenopiles</taxon>
        <taxon>Ochrophyta</taxon>
        <taxon>Bacillariophyta</taxon>
        <taxon>Mediophyceae</taxon>
        <taxon>Biddulphiophycidae</taxon>
        <taxon>Eupodiscales</taxon>
        <taxon>Odontellaceae</taxon>
        <taxon>Odontella</taxon>
    </lineage>
</organism>
<protein>
    <submittedName>
        <fullName evidence="3">Uncharacterized protein</fullName>
    </submittedName>
</protein>
<keyword evidence="2" id="KW-0472">Membrane</keyword>
<evidence type="ECO:0000313" key="3">
    <source>
        <dbReference type="EMBL" id="CAE2231661.1"/>
    </source>
</evidence>
<evidence type="ECO:0000256" key="2">
    <source>
        <dbReference type="SAM" id="Phobius"/>
    </source>
</evidence>
<feature type="compositionally biased region" description="Low complexity" evidence="1">
    <location>
        <begin position="110"/>
        <end position="123"/>
    </location>
</feature>
<gene>
    <name evidence="3" type="ORF">OAUR00152_LOCUS12184</name>
</gene>
<keyword evidence="2" id="KW-0812">Transmembrane</keyword>
<keyword evidence="2" id="KW-1133">Transmembrane helix</keyword>
<name>A0A7S4MMG8_9STRA</name>